<evidence type="ECO:0000313" key="1">
    <source>
        <dbReference type="EMBL" id="SDC88978.1"/>
    </source>
</evidence>
<accession>A0A1G6Q9I7</accession>
<reference evidence="1 2" key="1">
    <citation type="submission" date="2016-09" db="EMBL/GenBank/DDBJ databases">
        <authorList>
            <person name="Capua I."/>
            <person name="De Benedictis P."/>
            <person name="Joannis T."/>
            <person name="Lombin L.H."/>
            <person name="Cattoli G."/>
        </authorList>
    </citation>
    <scope>NUCLEOTIDE SEQUENCE [LARGE SCALE GENOMIC DNA]</scope>
    <source>
        <strain evidence="1 2">A7P-90m</strain>
    </source>
</reference>
<dbReference type="AlphaFoldDB" id="A0A1G6Q9I7"/>
<dbReference type="RefSeq" id="WP_092439900.1">
    <property type="nucleotide sequence ID" value="NZ_FMYP01000059.1"/>
</dbReference>
<dbReference type="EMBL" id="FMYP01000059">
    <property type="protein sequence ID" value="SDC88978.1"/>
    <property type="molecule type" value="Genomic_DNA"/>
</dbReference>
<evidence type="ECO:0000313" key="2">
    <source>
        <dbReference type="Proteomes" id="UP000199452"/>
    </source>
</evidence>
<dbReference type="PROSITE" id="PS51257">
    <property type="entry name" value="PROKAR_LIPOPROTEIN"/>
    <property type="match status" value="1"/>
</dbReference>
<gene>
    <name evidence="1" type="ORF">SAMN05216323_10599</name>
</gene>
<name>A0A1G6Q9I7_9BACT</name>
<keyword evidence="2" id="KW-1185">Reference proteome</keyword>
<evidence type="ECO:0008006" key="3">
    <source>
        <dbReference type="Google" id="ProtNLM"/>
    </source>
</evidence>
<dbReference type="Proteomes" id="UP000199452">
    <property type="component" value="Unassembled WGS sequence"/>
</dbReference>
<proteinExistence type="predicted"/>
<organism evidence="1 2">
    <name type="scientific">Williamwhitmania taraxaci</name>
    <dbReference type="NCBI Taxonomy" id="1640674"/>
    <lineage>
        <taxon>Bacteria</taxon>
        <taxon>Pseudomonadati</taxon>
        <taxon>Bacteroidota</taxon>
        <taxon>Bacteroidia</taxon>
        <taxon>Bacteroidales</taxon>
        <taxon>Williamwhitmaniaceae</taxon>
        <taxon>Williamwhitmania</taxon>
    </lineage>
</organism>
<protein>
    <recommendedName>
        <fullName evidence="3">Lipoprotein</fullName>
    </recommendedName>
</protein>
<sequence>MTKYFTLGFALCFSLAACDTITKPPVDTVDQNLTQVFSSKEVETTNRVIRFMDSTILVSCNYKNVQEAYSEFFSNPTFSEPIFNEVAFEGLIQEMKKSGLFSEFWIVRRVNAPDSLKGVYLDINMNGKLFKLVESVGQDEESIGEYYGYLMRDRNISPALVAMFPYDYAAVNYKRPSVRLIVAAHFIFLAESKKYSIKKPVSIRLGDDEDSGNHQ</sequence>